<evidence type="ECO:0000313" key="3">
    <source>
        <dbReference type="Proteomes" id="UP000325315"/>
    </source>
</evidence>
<dbReference type="Proteomes" id="UP000325315">
    <property type="component" value="Unassembled WGS sequence"/>
</dbReference>
<dbReference type="InterPro" id="IPR054722">
    <property type="entry name" value="PolX-like_BBD"/>
</dbReference>
<name>A0A5B6W7S1_9ROSI</name>
<protein>
    <submittedName>
        <fullName evidence="2">Integrase, catalytic core</fullName>
    </submittedName>
</protein>
<proteinExistence type="predicted"/>
<organism evidence="2 3">
    <name type="scientific">Gossypium australe</name>
    <dbReference type="NCBI Taxonomy" id="47621"/>
    <lineage>
        <taxon>Eukaryota</taxon>
        <taxon>Viridiplantae</taxon>
        <taxon>Streptophyta</taxon>
        <taxon>Embryophyta</taxon>
        <taxon>Tracheophyta</taxon>
        <taxon>Spermatophyta</taxon>
        <taxon>Magnoliopsida</taxon>
        <taxon>eudicotyledons</taxon>
        <taxon>Gunneridae</taxon>
        <taxon>Pentapetalae</taxon>
        <taxon>rosids</taxon>
        <taxon>malvids</taxon>
        <taxon>Malvales</taxon>
        <taxon>Malvaceae</taxon>
        <taxon>Malvoideae</taxon>
        <taxon>Gossypium</taxon>
    </lineage>
</organism>
<evidence type="ECO:0000313" key="2">
    <source>
        <dbReference type="EMBL" id="KAA3477446.1"/>
    </source>
</evidence>
<accession>A0A5B6W7S1</accession>
<comment type="caution">
    <text evidence="2">The sequence shown here is derived from an EMBL/GenBank/DDBJ whole genome shotgun (WGS) entry which is preliminary data.</text>
</comment>
<feature type="domain" description="Retrovirus-related Pol polyprotein from transposon TNT 1-94-like beta-barrel" evidence="1">
    <location>
        <begin position="54"/>
        <end position="108"/>
    </location>
</feature>
<dbReference type="Pfam" id="PF22936">
    <property type="entry name" value="Pol_BBD"/>
    <property type="match status" value="1"/>
</dbReference>
<dbReference type="OrthoDB" id="1432175at2759"/>
<sequence>MVNLKEVWLKNIIISLIHITLPSRTKETTLFYGKSSLHVHKCKYQKCRNNNPTRPNVNLVKEDDIIMVVISQVNIVTNVKELTIALNDVLYVPNIRTNLVLVGLLGKVGIRIPFEFSKVIMTKNNVFVGKGYCNNRLFVLNNCETINGSASSYSYLIDLYDL</sequence>
<dbReference type="EMBL" id="SMMG02000004">
    <property type="protein sequence ID" value="KAA3477446.1"/>
    <property type="molecule type" value="Genomic_DNA"/>
</dbReference>
<evidence type="ECO:0000259" key="1">
    <source>
        <dbReference type="Pfam" id="PF22936"/>
    </source>
</evidence>
<dbReference type="AlphaFoldDB" id="A0A5B6W7S1"/>
<keyword evidence="3" id="KW-1185">Reference proteome</keyword>
<gene>
    <name evidence="2" type="ORF">EPI10_011331</name>
</gene>
<reference evidence="3" key="1">
    <citation type="journal article" date="2019" name="Plant Biotechnol. J.">
        <title>Genome sequencing of the Australian wild diploid species Gossypium australe highlights disease resistance and delayed gland morphogenesis.</title>
        <authorList>
            <person name="Cai Y."/>
            <person name="Cai X."/>
            <person name="Wang Q."/>
            <person name="Wang P."/>
            <person name="Zhang Y."/>
            <person name="Cai C."/>
            <person name="Xu Y."/>
            <person name="Wang K."/>
            <person name="Zhou Z."/>
            <person name="Wang C."/>
            <person name="Geng S."/>
            <person name="Li B."/>
            <person name="Dong Q."/>
            <person name="Hou Y."/>
            <person name="Wang H."/>
            <person name="Ai P."/>
            <person name="Liu Z."/>
            <person name="Yi F."/>
            <person name="Sun M."/>
            <person name="An G."/>
            <person name="Cheng J."/>
            <person name="Zhang Y."/>
            <person name="Shi Q."/>
            <person name="Xie Y."/>
            <person name="Shi X."/>
            <person name="Chang Y."/>
            <person name="Huang F."/>
            <person name="Chen Y."/>
            <person name="Hong S."/>
            <person name="Mi L."/>
            <person name="Sun Q."/>
            <person name="Zhang L."/>
            <person name="Zhou B."/>
            <person name="Peng R."/>
            <person name="Zhang X."/>
            <person name="Liu F."/>
        </authorList>
    </citation>
    <scope>NUCLEOTIDE SEQUENCE [LARGE SCALE GENOMIC DNA]</scope>
    <source>
        <strain evidence="3">cv. PA1801</strain>
    </source>
</reference>